<evidence type="ECO:0000256" key="2">
    <source>
        <dbReference type="SAM" id="MobiDB-lite"/>
    </source>
</evidence>
<evidence type="ECO:0000313" key="4">
    <source>
        <dbReference type="Proteomes" id="UP000182660"/>
    </source>
</evidence>
<feature type="coiled-coil region" evidence="1">
    <location>
        <begin position="642"/>
        <end position="674"/>
    </location>
</feature>
<keyword evidence="4" id="KW-1185">Reference proteome</keyword>
<gene>
    <name evidence="3" type="ORF">MT2528_4361</name>
</gene>
<evidence type="ECO:0008006" key="5">
    <source>
        <dbReference type="Google" id="ProtNLM"/>
    </source>
</evidence>
<organism evidence="3 4">
    <name type="scientific">Moritella viscosa</name>
    <dbReference type="NCBI Taxonomy" id="80854"/>
    <lineage>
        <taxon>Bacteria</taxon>
        <taxon>Pseudomonadati</taxon>
        <taxon>Pseudomonadota</taxon>
        <taxon>Gammaproteobacteria</taxon>
        <taxon>Alteromonadales</taxon>
        <taxon>Moritellaceae</taxon>
        <taxon>Moritella</taxon>
    </lineage>
</organism>
<evidence type="ECO:0000313" key="3">
    <source>
        <dbReference type="EMBL" id="SGZ02269.1"/>
    </source>
</evidence>
<dbReference type="Proteomes" id="UP000182660">
    <property type="component" value="Unassembled WGS sequence"/>
</dbReference>
<accession>A0ABY1HJP8</accession>
<sequence>MIFKMTKVAFTVDNFKHHVMYVISVKNKREIAKDRFNLLFKGNKHMSDLGGYLKNFGEDMAYDEIEQVVQKYCEDNHQYIVETYVKHSKKSSCLDYKNECHTTTGEDGLHYLKGNCTYQMHERQRINDNLKNGVLENEDNKCKIDKELVEILKGLDTEEEKMSAINTYMSADIIAMYMNETKKQRGIGGRKTKAIDIEKMSNEHIVGEENPHDHFMFAPYDPASVTGRFINPMAFSYTKQKVHIAFEKKYSWCLDQGIAIGYWKKEGLFARREFLAECIANGQNWKEARKSYNAIKSNIYNELSSNKSTAEVIASLKEKGIHLTPNSFGKMKIELDDSKVELNTASFTGKDFEVAVKKFTERFESDRTLKSGQKVDKIEDVLTTIIEKTKVDLERDLKQAITPEQQKIAKLNAFKEFEIRCHNAGLIVNLNKQGNMSYHTVQDNNFKKSGIIENNAKLTKYKASTFINPELQGKSLILLFGLDEEAIMKHQNELFAVMPKTLNYRQTVYTNVDLTLMNTVDQEWYLQKRFNDLFDYYNTEAKPNDDGSISFFNKDTGEAIAKVMQTSDTSWTATCNIANPKAAGAFFAALELERARTLGEGQVLTITPPEGCNNFDHLRHLQVDLMFSTDSNSNKVRVEYPNKATDEQLEKLIEQRLDKELQRFDKNVQKFSKNKTKFTFTEASGVHLIRNPDFIDYQDKIQDQFNRQIVDMITKNGITEIKFSTKDDQYIERNEKALLKLAESLTDDKRKLVEEVIESHKTQASTSIQSNNKKKIRPTKLKI</sequence>
<proteinExistence type="predicted"/>
<feature type="compositionally biased region" description="Basic residues" evidence="2">
    <location>
        <begin position="772"/>
        <end position="783"/>
    </location>
</feature>
<dbReference type="GeneID" id="61297742"/>
<comment type="caution">
    <text evidence="3">The sequence shown here is derived from an EMBL/GenBank/DDBJ whole genome shotgun (WGS) entry which is preliminary data.</text>
</comment>
<keyword evidence="1" id="KW-0175">Coiled coil</keyword>
<protein>
    <recommendedName>
        <fullName evidence="5">Large polyvalent protein-associated domain-containing protein</fullName>
    </recommendedName>
</protein>
<dbReference type="EMBL" id="FPLJ01000130">
    <property type="protein sequence ID" value="SGZ02269.1"/>
    <property type="molecule type" value="Genomic_DNA"/>
</dbReference>
<name>A0ABY1HJP8_9GAMM</name>
<evidence type="ECO:0000256" key="1">
    <source>
        <dbReference type="SAM" id="Coils"/>
    </source>
</evidence>
<feature type="region of interest" description="Disordered" evidence="2">
    <location>
        <begin position="763"/>
        <end position="783"/>
    </location>
</feature>
<dbReference type="RefSeq" id="WP_075473302.1">
    <property type="nucleotide sequence ID" value="NZ_CAWQZC010000032.1"/>
</dbReference>
<reference evidence="3 4" key="1">
    <citation type="submission" date="2016-11" db="EMBL/GenBank/DDBJ databases">
        <authorList>
            <person name="Klemetsen T."/>
        </authorList>
    </citation>
    <scope>NUCLEOTIDE SEQUENCE [LARGE SCALE GENOMIC DNA]</scope>
    <source>
        <strain evidence="3">MT 2528</strain>
    </source>
</reference>